<dbReference type="VEuPathDB" id="MicrosporidiaDB:NBO_28g0002"/>
<dbReference type="Pfam" id="PF13181">
    <property type="entry name" value="TPR_8"/>
    <property type="match status" value="2"/>
</dbReference>
<dbReference type="STRING" id="578461.R0MNC6"/>
<dbReference type="OMA" id="FHINLIS"/>
<sequence length="668" mass="78161">MLIKIKMKSGTPLDFDTDDLPLGDNLHSLLEMLSETAIPLYEQFKIAHLYRFHYEECKKILDTIRENNKDCDEDVNLLTQALNLQHDKEVILFDTKKHVENIFEGFVSFIKKDYTKALSLFTKEKFGFGIDLCDYIFEMPRNKLLKSLVHIKNIDTKEFESSKNILNKILSDEIFDCNVDENYKDFIKIKKKVLQDIMFCLGLLDTYNNENNNDVKHRTISDFINRGRYEEAISILENINLTEKNYLFGKIEHLKGNFNGAKQFYKKCISEGHTNTRSFILCKYNYERIIQENPLLYSFESGPLNDLNYYLKLKNNIEIDDNEDLNGCSQDLIDFITISKGVSNNLESCVIKYDILKNNKYMDKVIFNNNLVYLRMKNKFLFVKGEKLDTDINIKEYEKMIDEAISEASENVKESLLYNQAYLKLKPSQFKKLNSEQARIMSAFLNKEDQVLQDLGLVELASCLKDNQDVFELLSSRSSLYSNLQLGKLYLDKYIKNGINIDLNFATKYFLKESKSFYAANGLGVCLALQKKYNEAIKVFNAVVIDHKPSHINLGNVYILNGDYEKAVIEFSKYQNKYSEEIIMKYKDHINVDLMINVFNKGYKGLKSVIFEKLIFDNRLDEAKSYKVTNEKLKKLFDSKIKEKKAEDDEVKRKIEELEKYKRAKNIK</sequence>
<gene>
    <name evidence="1" type="ORF">NBO_28g0002</name>
</gene>
<name>R0MNC6_NOSB1</name>
<evidence type="ECO:0008006" key="3">
    <source>
        <dbReference type="Google" id="ProtNLM"/>
    </source>
</evidence>
<dbReference type="OrthoDB" id="2190636at2759"/>
<dbReference type="InterPro" id="IPR011990">
    <property type="entry name" value="TPR-like_helical_dom_sf"/>
</dbReference>
<evidence type="ECO:0000313" key="1">
    <source>
        <dbReference type="EMBL" id="EOB14363.1"/>
    </source>
</evidence>
<dbReference type="Gene3D" id="1.25.40.10">
    <property type="entry name" value="Tetratricopeptide repeat domain"/>
    <property type="match status" value="1"/>
</dbReference>
<dbReference type="EMBL" id="KB908936">
    <property type="protein sequence ID" value="EOB14363.1"/>
    <property type="molecule type" value="Genomic_DNA"/>
</dbReference>
<proteinExistence type="predicted"/>
<accession>R0MNC6</accession>
<organism evidence="1 2">
    <name type="scientific">Nosema bombycis (strain CQ1 / CVCC 102059)</name>
    <name type="common">Microsporidian parasite</name>
    <name type="synonym">Pebrine of silkworm</name>
    <dbReference type="NCBI Taxonomy" id="578461"/>
    <lineage>
        <taxon>Eukaryota</taxon>
        <taxon>Fungi</taxon>
        <taxon>Fungi incertae sedis</taxon>
        <taxon>Microsporidia</taxon>
        <taxon>Nosematidae</taxon>
        <taxon>Nosema</taxon>
    </lineage>
</organism>
<dbReference type="InterPro" id="IPR019734">
    <property type="entry name" value="TPR_rpt"/>
</dbReference>
<dbReference type="Proteomes" id="UP000016927">
    <property type="component" value="Unassembled WGS sequence"/>
</dbReference>
<reference evidence="1 2" key="1">
    <citation type="journal article" date="2013" name="BMC Genomics">
        <title>Comparative genomics of parasitic silkworm microsporidia reveal an association between genome expansion and host adaptation.</title>
        <authorList>
            <person name="Pan G."/>
            <person name="Xu J."/>
            <person name="Li T."/>
            <person name="Xia Q."/>
            <person name="Liu S.L."/>
            <person name="Zhang G."/>
            <person name="Li S."/>
            <person name="Li C."/>
            <person name="Liu H."/>
            <person name="Yang L."/>
            <person name="Liu T."/>
            <person name="Zhang X."/>
            <person name="Wu Z."/>
            <person name="Fan W."/>
            <person name="Dang X."/>
            <person name="Xiang H."/>
            <person name="Tao M."/>
            <person name="Li Y."/>
            <person name="Hu J."/>
            <person name="Li Z."/>
            <person name="Lin L."/>
            <person name="Luo J."/>
            <person name="Geng L."/>
            <person name="Wang L."/>
            <person name="Long M."/>
            <person name="Wan Y."/>
            <person name="He N."/>
            <person name="Zhang Z."/>
            <person name="Lu C."/>
            <person name="Keeling P.J."/>
            <person name="Wang J."/>
            <person name="Xiang Z."/>
            <person name="Zhou Z."/>
        </authorList>
    </citation>
    <scope>NUCLEOTIDE SEQUENCE [LARGE SCALE GENOMIC DNA]</scope>
    <source>
        <strain evidence="2">CQ1 / CVCC 102059</strain>
    </source>
</reference>
<evidence type="ECO:0000313" key="2">
    <source>
        <dbReference type="Proteomes" id="UP000016927"/>
    </source>
</evidence>
<dbReference type="SUPFAM" id="SSF48452">
    <property type="entry name" value="TPR-like"/>
    <property type="match status" value="1"/>
</dbReference>
<dbReference type="AlphaFoldDB" id="R0MNC6"/>
<protein>
    <recommendedName>
        <fullName evidence="3">Tetratricopeptide repeat protein</fullName>
    </recommendedName>
</protein>
<dbReference type="HOGENOM" id="CLU_404909_0_0_1"/>
<keyword evidence="2" id="KW-1185">Reference proteome</keyword>